<dbReference type="CDD" id="cd09631">
    <property type="entry name" value="DOMON_DOH"/>
    <property type="match status" value="1"/>
</dbReference>
<keyword evidence="2" id="KW-1185">Reference proteome</keyword>
<dbReference type="GO" id="GO:0042421">
    <property type="term" value="P:norepinephrine biosynthetic process"/>
    <property type="evidence" value="ECO:0007669"/>
    <property type="project" value="TreeGrafter"/>
</dbReference>
<dbReference type="GO" id="GO:0030667">
    <property type="term" value="C:secretory granule membrane"/>
    <property type="evidence" value="ECO:0007669"/>
    <property type="project" value="TreeGrafter"/>
</dbReference>
<evidence type="ECO:0000313" key="2">
    <source>
        <dbReference type="Proteomes" id="UP000092462"/>
    </source>
</evidence>
<dbReference type="InterPro" id="IPR000945">
    <property type="entry name" value="DBH-like"/>
</dbReference>
<organism evidence="1 2">
    <name type="scientific">Phlebotomus papatasi</name>
    <name type="common">Sandfly</name>
    <dbReference type="NCBI Taxonomy" id="29031"/>
    <lineage>
        <taxon>Eukaryota</taxon>
        <taxon>Metazoa</taxon>
        <taxon>Ecdysozoa</taxon>
        <taxon>Arthropoda</taxon>
        <taxon>Hexapoda</taxon>
        <taxon>Insecta</taxon>
        <taxon>Pterygota</taxon>
        <taxon>Neoptera</taxon>
        <taxon>Endopterygota</taxon>
        <taxon>Diptera</taxon>
        <taxon>Nematocera</taxon>
        <taxon>Psychodoidea</taxon>
        <taxon>Psychodidae</taxon>
        <taxon>Phlebotomus</taxon>
        <taxon>Phlebotomus</taxon>
    </lineage>
</organism>
<name>A0A1B0DC37_PHLPP</name>
<evidence type="ECO:0000313" key="1">
    <source>
        <dbReference type="EnsemblMetazoa" id="PPAI005376-PA"/>
    </source>
</evidence>
<dbReference type="EnsemblMetazoa" id="PPAI005376-RA">
    <property type="protein sequence ID" value="PPAI005376-PA"/>
    <property type="gene ID" value="PPAI005376"/>
</dbReference>
<sequence length="129" mass="14338">MSGKLVLLLVMVCLKGMAWGANWDHAVDFNENFRLLWTVRGAEITMEIQAKTLGYVGVGFSEDGTLSGADMAIGWVDQGQPYFQNRSSNSFGMISPQWVPSFSHLRLHLGSQDIPSHKQGIEKLHGECR</sequence>
<dbReference type="GO" id="GO:0005507">
    <property type="term" value="F:copper ion binding"/>
    <property type="evidence" value="ECO:0007669"/>
    <property type="project" value="TreeGrafter"/>
</dbReference>
<dbReference type="Pfam" id="PF03351">
    <property type="entry name" value="DOMON"/>
    <property type="match status" value="1"/>
</dbReference>
<protein>
    <submittedName>
        <fullName evidence="1">Uncharacterized protein</fullName>
    </submittedName>
</protein>
<dbReference type="GO" id="GO:0004500">
    <property type="term" value="F:dopamine beta-monooxygenase activity"/>
    <property type="evidence" value="ECO:0007669"/>
    <property type="project" value="InterPro"/>
</dbReference>
<dbReference type="VEuPathDB" id="VectorBase:PPAI005376"/>
<dbReference type="Gene3D" id="2.60.40.1210">
    <property type="entry name" value="Cellobiose dehydrogenase, cytochrome domain"/>
    <property type="match status" value="1"/>
</dbReference>
<accession>A0A1B0DC37</accession>
<dbReference type="GO" id="GO:0005615">
    <property type="term" value="C:extracellular space"/>
    <property type="evidence" value="ECO:0007669"/>
    <property type="project" value="TreeGrafter"/>
</dbReference>
<dbReference type="SUPFAM" id="SSF49344">
    <property type="entry name" value="CBD9-like"/>
    <property type="match status" value="1"/>
</dbReference>
<dbReference type="Proteomes" id="UP000092462">
    <property type="component" value="Unassembled WGS sequence"/>
</dbReference>
<dbReference type="InterPro" id="IPR005018">
    <property type="entry name" value="DOMON_domain"/>
</dbReference>
<dbReference type="GO" id="GO:0006589">
    <property type="term" value="P:octopamine biosynthetic process"/>
    <property type="evidence" value="ECO:0007669"/>
    <property type="project" value="TreeGrafter"/>
</dbReference>
<dbReference type="VEuPathDB" id="VectorBase:PPAPM1_004701"/>
<dbReference type="PANTHER" id="PTHR10157:SF40">
    <property type="entry name" value="MOXD1 HOMOLOG 2"/>
    <property type="match status" value="1"/>
</dbReference>
<dbReference type="PANTHER" id="PTHR10157">
    <property type="entry name" value="DOPAMINE BETA HYDROXYLASE RELATED"/>
    <property type="match status" value="1"/>
</dbReference>
<proteinExistence type="predicted"/>
<dbReference type="InterPro" id="IPR045266">
    <property type="entry name" value="DOH_DOMON"/>
</dbReference>
<dbReference type="GO" id="GO:0042420">
    <property type="term" value="P:dopamine catabolic process"/>
    <property type="evidence" value="ECO:0007669"/>
    <property type="project" value="TreeGrafter"/>
</dbReference>
<reference evidence="1" key="1">
    <citation type="submission" date="2022-08" db="UniProtKB">
        <authorList>
            <consortium name="EnsemblMetazoa"/>
        </authorList>
    </citation>
    <scope>IDENTIFICATION</scope>
    <source>
        <strain evidence="1">Israel</strain>
    </source>
</reference>
<dbReference type="EMBL" id="AJVK01004957">
    <property type="status" value="NOT_ANNOTATED_CDS"/>
    <property type="molecule type" value="Genomic_DNA"/>
</dbReference>
<dbReference type="PROSITE" id="PS50836">
    <property type="entry name" value="DOMON"/>
    <property type="match status" value="1"/>
</dbReference>
<dbReference type="AlphaFoldDB" id="A0A1B0DC37"/>